<evidence type="ECO:0000313" key="4">
    <source>
        <dbReference type="Proteomes" id="UP000198915"/>
    </source>
</evidence>
<dbReference type="Pfam" id="PF00578">
    <property type="entry name" value="AhpC-TSA"/>
    <property type="match status" value="1"/>
</dbReference>
<dbReference type="PROSITE" id="PS51352">
    <property type="entry name" value="THIOREDOXIN_2"/>
    <property type="match status" value="1"/>
</dbReference>
<sequence length="177" mass="19814">MNKIALAMLVTVGVGYAVWQQPQESVAVVSEVQKPEVGFAAPHFSLTGLDNQVYKVEGKRDRPVVLNFWASWCGPCRMEAPDLQKLYEKYKNQIDFYGINVTNNDSPEAAAAFVQSYKLTFPIPMDVAGTVSNRYLIQAFPTTYVIDTNGVVRKKIIGMIDAPTLELELRKLLQEKP</sequence>
<dbReference type="CDD" id="cd02966">
    <property type="entry name" value="TlpA_like_family"/>
    <property type="match status" value="1"/>
</dbReference>
<dbReference type="PANTHER" id="PTHR42852">
    <property type="entry name" value="THIOL:DISULFIDE INTERCHANGE PROTEIN DSBE"/>
    <property type="match status" value="1"/>
</dbReference>
<dbReference type="GO" id="GO:0016209">
    <property type="term" value="F:antioxidant activity"/>
    <property type="evidence" value="ECO:0007669"/>
    <property type="project" value="InterPro"/>
</dbReference>
<evidence type="ECO:0000313" key="3">
    <source>
        <dbReference type="EMBL" id="SFJ20754.1"/>
    </source>
</evidence>
<evidence type="ECO:0000259" key="2">
    <source>
        <dbReference type="PROSITE" id="PS51352"/>
    </source>
</evidence>
<dbReference type="AlphaFoldDB" id="A0A1I3PGE6"/>
<dbReference type="InterPro" id="IPR017937">
    <property type="entry name" value="Thioredoxin_CS"/>
</dbReference>
<name>A0A1I3PGE6_9BACL</name>
<evidence type="ECO:0000256" key="1">
    <source>
        <dbReference type="ARBA" id="ARBA00023157"/>
    </source>
</evidence>
<dbReference type="PROSITE" id="PS00194">
    <property type="entry name" value="THIOREDOXIN_1"/>
    <property type="match status" value="1"/>
</dbReference>
<feature type="domain" description="Thioredoxin" evidence="2">
    <location>
        <begin position="35"/>
        <end position="174"/>
    </location>
</feature>
<dbReference type="Gene3D" id="3.40.30.10">
    <property type="entry name" value="Glutaredoxin"/>
    <property type="match status" value="1"/>
</dbReference>
<dbReference type="PANTHER" id="PTHR42852:SF1">
    <property type="entry name" value="THIOREDOXIN-LIKE PROTEIN YNEN"/>
    <property type="match status" value="1"/>
</dbReference>
<dbReference type="RefSeq" id="WP_092266858.1">
    <property type="nucleotide sequence ID" value="NZ_BJOE01000018.1"/>
</dbReference>
<dbReference type="GO" id="GO:0016491">
    <property type="term" value="F:oxidoreductase activity"/>
    <property type="evidence" value="ECO:0007669"/>
    <property type="project" value="InterPro"/>
</dbReference>
<dbReference type="EMBL" id="FORT01000002">
    <property type="protein sequence ID" value="SFJ20754.1"/>
    <property type="molecule type" value="Genomic_DNA"/>
</dbReference>
<keyword evidence="3" id="KW-0413">Isomerase</keyword>
<dbReference type="STRING" id="1884381.SAMN05518846_102369"/>
<keyword evidence="1" id="KW-1015">Disulfide bond</keyword>
<proteinExistence type="predicted"/>
<organism evidence="3 4">
    <name type="scientific">Brevibacillus centrosporus</name>
    <dbReference type="NCBI Taxonomy" id="54910"/>
    <lineage>
        <taxon>Bacteria</taxon>
        <taxon>Bacillati</taxon>
        <taxon>Bacillota</taxon>
        <taxon>Bacilli</taxon>
        <taxon>Bacillales</taxon>
        <taxon>Paenibacillaceae</taxon>
        <taxon>Brevibacillus</taxon>
    </lineage>
</organism>
<dbReference type="InterPro" id="IPR000866">
    <property type="entry name" value="AhpC/TSA"/>
</dbReference>
<dbReference type="Proteomes" id="UP000198915">
    <property type="component" value="Unassembled WGS sequence"/>
</dbReference>
<keyword evidence="4" id="KW-1185">Reference proteome</keyword>
<dbReference type="InterPro" id="IPR036249">
    <property type="entry name" value="Thioredoxin-like_sf"/>
</dbReference>
<dbReference type="InterPro" id="IPR013766">
    <property type="entry name" value="Thioredoxin_domain"/>
</dbReference>
<reference evidence="4" key="1">
    <citation type="submission" date="2016-10" db="EMBL/GenBank/DDBJ databases">
        <authorList>
            <person name="Varghese N."/>
            <person name="Submissions S."/>
        </authorList>
    </citation>
    <scope>NUCLEOTIDE SEQUENCE [LARGE SCALE GENOMIC DNA]</scope>
    <source>
        <strain evidence="4">OK042</strain>
    </source>
</reference>
<dbReference type="InterPro" id="IPR050553">
    <property type="entry name" value="Thioredoxin_ResA/DsbE_sf"/>
</dbReference>
<accession>A0A1I3PGE6</accession>
<dbReference type="GO" id="GO:0016853">
    <property type="term" value="F:isomerase activity"/>
    <property type="evidence" value="ECO:0007669"/>
    <property type="project" value="UniProtKB-KW"/>
</dbReference>
<gene>
    <name evidence="3" type="ORF">SAMN05518846_102369</name>
</gene>
<dbReference type="SUPFAM" id="SSF52833">
    <property type="entry name" value="Thioredoxin-like"/>
    <property type="match status" value="1"/>
</dbReference>
<protein>
    <submittedName>
        <fullName evidence="3">Thiol-disulfide isomerase or thioredoxin</fullName>
    </submittedName>
</protein>